<reference evidence="8" key="2">
    <citation type="submission" date="2021-09" db="EMBL/GenBank/DDBJ databases">
        <authorList>
            <person name="Gilroy R."/>
        </authorList>
    </citation>
    <scope>NUCLEOTIDE SEQUENCE</scope>
    <source>
        <strain evidence="8">ChiHjej13B12-14962</strain>
    </source>
</reference>
<evidence type="ECO:0000256" key="1">
    <source>
        <dbReference type="ARBA" id="ARBA00001163"/>
    </source>
</evidence>
<dbReference type="RefSeq" id="WP_303901874.1">
    <property type="nucleotide sequence ID" value="NZ_DYXC01000027.1"/>
</dbReference>
<dbReference type="GO" id="GO:0051997">
    <property type="term" value="F:2-oxo-4-hydroxy-4-carboxy-5-ureidoimidazoline decarboxylase activity"/>
    <property type="evidence" value="ECO:0007669"/>
    <property type="project" value="UniProtKB-EC"/>
</dbReference>
<dbReference type="NCBIfam" id="TIGR03180">
    <property type="entry name" value="UraD_2"/>
    <property type="match status" value="1"/>
</dbReference>
<protein>
    <recommendedName>
        <fullName evidence="3">2-oxo-4-hydroxy-4-carboxy-5-ureidoimidazoline decarboxylase</fullName>
        <ecNumber evidence="3">4.1.1.97</ecNumber>
    </recommendedName>
</protein>
<dbReference type="EMBL" id="DYXC01000027">
    <property type="protein sequence ID" value="HJF13495.1"/>
    <property type="molecule type" value="Genomic_DNA"/>
</dbReference>
<dbReference type="InterPro" id="IPR036778">
    <property type="entry name" value="OHCU_decarboxylase_sf"/>
</dbReference>
<feature type="domain" description="Oxo-4-hydroxy-4-carboxy-5-ureidoimidazoline decarboxylase" evidence="7">
    <location>
        <begin position="7"/>
        <end position="159"/>
    </location>
</feature>
<evidence type="ECO:0000256" key="4">
    <source>
        <dbReference type="ARBA" id="ARBA00022631"/>
    </source>
</evidence>
<evidence type="ECO:0000256" key="5">
    <source>
        <dbReference type="ARBA" id="ARBA00022793"/>
    </source>
</evidence>
<keyword evidence="5" id="KW-0210">Decarboxylase</keyword>
<dbReference type="PANTHER" id="PTHR43466:SF1">
    <property type="entry name" value="2-OXO-4-HYDROXY-4-CARBOXY-5-UREIDOIMIDAZOLINE DECARBOXYLASE-RELATED"/>
    <property type="match status" value="1"/>
</dbReference>
<comment type="pathway">
    <text evidence="2">Purine metabolism; urate degradation; (S)-allantoin from urate: step 3/3.</text>
</comment>
<dbReference type="EC" id="4.1.1.97" evidence="3"/>
<proteinExistence type="predicted"/>
<keyword evidence="4" id="KW-0659">Purine metabolism</keyword>
<dbReference type="InterPro" id="IPR017595">
    <property type="entry name" value="OHCU_decarboxylase-2"/>
</dbReference>
<sequence>MDVQEFNALSREKAQQMLLPCLDVPRWIDSVIDGRPYASLDEILDTADEAGALLSVSEVDQALKHHPRIGQRAQGKHTEAQLSRSEQAGLGLTADTQAQLEQANAEYEARFDRVFLIRAAGRTSEEILAELRRRIDNTPEQENQEVAQQLSQIATLRLKGLFS</sequence>
<comment type="catalytic activity">
    <reaction evidence="1">
        <text>5-hydroxy-2-oxo-4-ureido-2,5-dihydro-1H-imidazole-5-carboxylate + H(+) = (S)-allantoin + CO2</text>
        <dbReference type="Rhea" id="RHEA:26301"/>
        <dbReference type="ChEBI" id="CHEBI:15378"/>
        <dbReference type="ChEBI" id="CHEBI:15678"/>
        <dbReference type="ChEBI" id="CHEBI:16526"/>
        <dbReference type="ChEBI" id="CHEBI:58639"/>
        <dbReference type="EC" id="4.1.1.97"/>
    </reaction>
</comment>
<evidence type="ECO:0000256" key="2">
    <source>
        <dbReference type="ARBA" id="ARBA00004754"/>
    </source>
</evidence>
<reference evidence="8" key="1">
    <citation type="journal article" date="2021" name="PeerJ">
        <title>Extensive microbial diversity within the chicken gut microbiome revealed by metagenomics and culture.</title>
        <authorList>
            <person name="Gilroy R."/>
            <person name="Ravi A."/>
            <person name="Getino M."/>
            <person name="Pursley I."/>
            <person name="Horton D.L."/>
            <person name="Alikhan N.F."/>
            <person name="Baker D."/>
            <person name="Gharbi K."/>
            <person name="Hall N."/>
            <person name="Watson M."/>
            <person name="Adriaenssens E.M."/>
            <person name="Foster-Nyarko E."/>
            <person name="Jarju S."/>
            <person name="Secka A."/>
            <person name="Antonio M."/>
            <person name="Oren A."/>
            <person name="Chaudhuri R.R."/>
            <person name="La Ragione R."/>
            <person name="Hildebrand F."/>
            <person name="Pallen M.J."/>
        </authorList>
    </citation>
    <scope>NUCLEOTIDE SEQUENCE</scope>
    <source>
        <strain evidence="8">ChiHjej13B12-14962</strain>
    </source>
</reference>
<name>A0A921FKG4_9MICC</name>
<dbReference type="InterPro" id="IPR018020">
    <property type="entry name" value="OHCU_decarboxylase"/>
</dbReference>
<dbReference type="NCBIfam" id="NF010372">
    <property type="entry name" value="PRK13798.1"/>
    <property type="match status" value="1"/>
</dbReference>
<dbReference type="AlphaFoldDB" id="A0A921FKG4"/>
<dbReference type="Proteomes" id="UP000703315">
    <property type="component" value="Unassembled WGS sequence"/>
</dbReference>
<accession>A0A921FKG4</accession>
<dbReference type="Gene3D" id="1.10.3330.10">
    <property type="entry name" value="Oxo-4-hydroxy-4-carboxy-5-ureidoimidazoline decarboxylase"/>
    <property type="match status" value="1"/>
</dbReference>
<comment type="caution">
    <text evidence="8">The sequence shown here is derived from an EMBL/GenBank/DDBJ whole genome shotgun (WGS) entry which is preliminary data.</text>
</comment>
<evidence type="ECO:0000256" key="6">
    <source>
        <dbReference type="ARBA" id="ARBA00023239"/>
    </source>
</evidence>
<dbReference type="Pfam" id="PF09349">
    <property type="entry name" value="OHCU_decarbox"/>
    <property type="match status" value="1"/>
</dbReference>
<dbReference type="GO" id="GO:0019628">
    <property type="term" value="P:urate catabolic process"/>
    <property type="evidence" value="ECO:0007669"/>
    <property type="project" value="TreeGrafter"/>
</dbReference>
<dbReference type="SUPFAM" id="SSF158694">
    <property type="entry name" value="UraD-Like"/>
    <property type="match status" value="1"/>
</dbReference>
<organism evidence="8 9">
    <name type="scientific">Enteractinococcus helveticum</name>
    <dbReference type="NCBI Taxonomy" id="1837282"/>
    <lineage>
        <taxon>Bacteria</taxon>
        <taxon>Bacillati</taxon>
        <taxon>Actinomycetota</taxon>
        <taxon>Actinomycetes</taxon>
        <taxon>Micrococcales</taxon>
        <taxon>Micrococcaceae</taxon>
    </lineage>
</organism>
<gene>
    <name evidence="8" type="primary">uraD</name>
    <name evidence="8" type="ORF">K8V32_01660</name>
</gene>
<dbReference type="GO" id="GO:0006144">
    <property type="term" value="P:purine nucleobase metabolic process"/>
    <property type="evidence" value="ECO:0007669"/>
    <property type="project" value="UniProtKB-KW"/>
</dbReference>
<keyword evidence="6 8" id="KW-0456">Lyase</keyword>
<dbReference type="PANTHER" id="PTHR43466">
    <property type="entry name" value="2-OXO-4-HYDROXY-4-CARBOXY-5-UREIDOIMIDAZOLINE DECARBOXYLASE-RELATED"/>
    <property type="match status" value="1"/>
</dbReference>
<evidence type="ECO:0000259" key="7">
    <source>
        <dbReference type="Pfam" id="PF09349"/>
    </source>
</evidence>
<evidence type="ECO:0000313" key="9">
    <source>
        <dbReference type="Proteomes" id="UP000703315"/>
    </source>
</evidence>
<evidence type="ECO:0000256" key="3">
    <source>
        <dbReference type="ARBA" id="ARBA00012257"/>
    </source>
</evidence>
<evidence type="ECO:0000313" key="8">
    <source>
        <dbReference type="EMBL" id="HJF13495.1"/>
    </source>
</evidence>